<evidence type="ECO:0000256" key="1">
    <source>
        <dbReference type="SAM" id="MobiDB-lite"/>
    </source>
</evidence>
<dbReference type="EMBL" id="JBHSFS010000002">
    <property type="protein sequence ID" value="MFC4512163.1"/>
    <property type="molecule type" value="Genomic_DNA"/>
</dbReference>
<evidence type="ECO:0000313" key="2">
    <source>
        <dbReference type="EMBL" id="MFC4512163.1"/>
    </source>
</evidence>
<gene>
    <name evidence="2" type="ORF">ACFPEN_04360</name>
</gene>
<feature type="region of interest" description="Disordered" evidence="1">
    <location>
        <begin position="30"/>
        <end position="63"/>
    </location>
</feature>
<name>A0ABV9BCL3_9ACTN</name>
<organism evidence="2 3">
    <name type="scientific">Streptomyces ehimensis</name>
    <dbReference type="NCBI Taxonomy" id="68195"/>
    <lineage>
        <taxon>Bacteria</taxon>
        <taxon>Bacillati</taxon>
        <taxon>Actinomycetota</taxon>
        <taxon>Actinomycetes</taxon>
        <taxon>Kitasatosporales</taxon>
        <taxon>Streptomycetaceae</taxon>
        <taxon>Streptomyces</taxon>
    </lineage>
</organism>
<dbReference type="Proteomes" id="UP001595990">
    <property type="component" value="Unassembled WGS sequence"/>
</dbReference>
<comment type="caution">
    <text evidence="2">The sequence shown here is derived from an EMBL/GenBank/DDBJ whole genome shotgun (WGS) entry which is preliminary data.</text>
</comment>
<evidence type="ECO:0000313" key="3">
    <source>
        <dbReference type="Proteomes" id="UP001595990"/>
    </source>
</evidence>
<reference evidence="3" key="1">
    <citation type="journal article" date="2019" name="Int. J. Syst. Evol. Microbiol.">
        <title>The Global Catalogue of Microorganisms (GCM) 10K type strain sequencing project: providing services to taxonomists for standard genome sequencing and annotation.</title>
        <authorList>
            <consortium name="The Broad Institute Genomics Platform"/>
            <consortium name="The Broad Institute Genome Sequencing Center for Infectious Disease"/>
            <person name="Wu L."/>
            <person name="Ma J."/>
        </authorList>
    </citation>
    <scope>NUCLEOTIDE SEQUENCE [LARGE SCALE GENOMIC DNA]</scope>
    <source>
        <strain evidence="3">CECT 8064</strain>
    </source>
</reference>
<keyword evidence="3" id="KW-1185">Reference proteome</keyword>
<feature type="compositionally biased region" description="Pro residues" evidence="1">
    <location>
        <begin position="46"/>
        <end position="58"/>
    </location>
</feature>
<sequence length="82" mass="9462">MPTTTQQAEYEALIAERYGRPLAAILEEQHPPVADLHKERRRRLSPPSPVWRPSVPPEPDPRWAEHRAILEAAIQPRRRPSS</sequence>
<accession>A0ABV9BCL3</accession>
<protein>
    <submittedName>
        <fullName evidence="2">Uncharacterized protein</fullName>
    </submittedName>
</protein>
<proteinExistence type="predicted"/>
<dbReference type="RefSeq" id="WP_417922243.1">
    <property type="nucleotide sequence ID" value="NZ_JBHSFS010000002.1"/>
</dbReference>